<dbReference type="AlphaFoldDB" id="A0A0B8T4T3"/>
<reference evidence="1 2" key="2">
    <citation type="journal article" date="2015" name="PLoS ONE">
        <title>Whole-Genome Optical Mapping and Finished Genome Sequence of Sphingobacterium deserti sp. nov., a New Species Isolated from the Western Desert of China.</title>
        <authorList>
            <person name="Teng C."/>
            <person name="Zhou Z."/>
            <person name="Molnar I."/>
            <person name="Li X."/>
            <person name="Tang R."/>
            <person name="Chen M."/>
            <person name="Wang L."/>
            <person name="Su S."/>
            <person name="Zhang W."/>
            <person name="Lin M."/>
        </authorList>
    </citation>
    <scope>NUCLEOTIDE SEQUENCE [LARGE SCALE GENOMIC DNA]</scope>
    <source>
        <strain evidence="2">ACCC05744</strain>
    </source>
</reference>
<dbReference type="InterPro" id="IPR023393">
    <property type="entry name" value="START-like_dom_sf"/>
</dbReference>
<comment type="caution">
    <text evidence="1">The sequence shown here is derived from an EMBL/GenBank/DDBJ whole genome shotgun (WGS) entry which is preliminary data.</text>
</comment>
<dbReference type="InterPro" id="IPR019587">
    <property type="entry name" value="Polyketide_cyclase/dehydratase"/>
</dbReference>
<dbReference type="Pfam" id="PF10604">
    <property type="entry name" value="Polyketide_cyc2"/>
    <property type="match status" value="1"/>
</dbReference>
<proteinExistence type="predicted"/>
<evidence type="ECO:0000313" key="1">
    <source>
        <dbReference type="EMBL" id="KGE15228.1"/>
    </source>
</evidence>
<dbReference type="Proteomes" id="UP000031802">
    <property type="component" value="Unassembled WGS sequence"/>
</dbReference>
<accession>A0A0B8T4T3</accession>
<dbReference type="EMBL" id="JJMU01000014">
    <property type="protein sequence ID" value="KGE15228.1"/>
    <property type="molecule type" value="Genomic_DNA"/>
</dbReference>
<protein>
    <submittedName>
        <fullName evidence="1">Polyketide cyclase/dehydrase</fullName>
    </submittedName>
</protein>
<dbReference type="PANTHER" id="PTHR36166:SF1">
    <property type="entry name" value="SRPBCC DOMAIN-CONTAINING PROTEIN"/>
    <property type="match status" value="1"/>
</dbReference>
<evidence type="ECO:0000313" key="2">
    <source>
        <dbReference type="Proteomes" id="UP000031802"/>
    </source>
</evidence>
<dbReference type="PANTHER" id="PTHR36166">
    <property type="entry name" value="CHROMOSOME 9, WHOLE GENOME SHOTGUN SEQUENCE"/>
    <property type="match status" value="1"/>
</dbReference>
<dbReference type="SUPFAM" id="SSF55961">
    <property type="entry name" value="Bet v1-like"/>
    <property type="match status" value="1"/>
</dbReference>
<keyword evidence="2" id="KW-1185">Reference proteome</keyword>
<dbReference type="eggNOG" id="COG4891">
    <property type="taxonomic scope" value="Bacteria"/>
</dbReference>
<dbReference type="Gene3D" id="3.30.530.20">
    <property type="match status" value="1"/>
</dbReference>
<sequence>MVDVWAVFSDFKAYSDWSPTLHFIASAPEVGKKVAVLLHQPDGKKMTMHPKVLRLSAGKELRWLGRVFLPGIFDGEHYFILKPNADGTTQFIQGENFNGILVPFLKKMILGPTREGFEAFNIALKKRVEDRKNTGL</sequence>
<name>A0A0B8T4T3_9SPHI</name>
<gene>
    <name evidence="1" type="ORF">DI53_0909</name>
</gene>
<dbReference type="STRING" id="1229276.DI53_0909"/>
<dbReference type="PATRIC" id="fig|1229276.3.peg.934"/>
<organism evidence="1 2">
    <name type="scientific">Sphingobacterium deserti</name>
    <dbReference type="NCBI Taxonomy" id="1229276"/>
    <lineage>
        <taxon>Bacteria</taxon>
        <taxon>Pseudomonadati</taxon>
        <taxon>Bacteroidota</taxon>
        <taxon>Sphingobacteriia</taxon>
        <taxon>Sphingobacteriales</taxon>
        <taxon>Sphingobacteriaceae</taxon>
        <taxon>Sphingobacterium</taxon>
    </lineage>
</organism>
<dbReference type="CDD" id="cd07822">
    <property type="entry name" value="SRPBCC_4"/>
    <property type="match status" value="1"/>
</dbReference>
<reference evidence="2" key="1">
    <citation type="submission" date="2014-04" db="EMBL/GenBank/DDBJ databases">
        <title>Whole-Genome optical mapping and complete genome sequence of Sphingobacterium deserti sp. nov., a new spaces isolated from desert in the west of China.</title>
        <authorList>
            <person name="Teng C."/>
            <person name="Zhou Z."/>
            <person name="Li X."/>
            <person name="Chen M."/>
            <person name="Lin M."/>
            <person name="Wang L."/>
            <person name="Su S."/>
            <person name="Zhang C."/>
            <person name="Zhang W."/>
        </authorList>
    </citation>
    <scope>NUCLEOTIDE SEQUENCE [LARGE SCALE GENOMIC DNA]</scope>
    <source>
        <strain evidence="2">ACCC05744</strain>
    </source>
</reference>